<dbReference type="Pfam" id="PF17963">
    <property type="entry name" value="Big_9"/>
    <property type="match status" value="1"/>
</dbReference>
<dbReference type="EC" id="3.1.3.8" evidence="2"/>
<gene>
    <name evidence="2" type="ordered locus">RSal33209_2526</name>
</gene>
<dbReference type="eggNOG" id="COG4222">
    <property type="taxonomic scope" value="Bacteria"/>
</dbReference>
<dbReference type="STRING" id="288705.RSal33209_2526"/>
<sequence>MPRWQRFSMPSTHSPSFTAGSKIRQIILPVVAVALVATLTTLGTSTAFAASPVQVSTPQDTAVKANAFGGNEGYRSTVVGHSQPSHGDLSISSNGDYQYTPAAGFTGKDSFSVSSSDALQLFSTQLPALENFSGTNITAGGYGSSVVAVPGKPGFIYGLTDRGPNVDGPEKNLKIEAIADFTPSIGEFQLIDGQATLIRNIPLKAADGTPMNGQVNTSASTGETIRDLNGNVLPASANGLDSEGLVAMADGTFYVSDEYGPFIVHFAADGREIGRMSPFGAGLPAKLANRTPNQGMEGLTITPDGSTLVGIMQSGLNQPDLAKGVSAKKVAPTRIVTIGLNDQSVHEYLVMLENPGSTKDAVSEITALSATEFLIDERDGLMQPGGRKLFYNVDLKDATDVGPAATVAGTSYDGAKGGLLIAGKTIEVTVGESTTEAATATLAAAGIKAAAKKLTLDLGALVTSLNPSGAFFGHDKIEGVFPLDGGRKLLISNDNDFGIDAVFDGSKNP</sequence>
<dbReference type="Gene3D" id="2.60.40.3440">
    <property type="match status" value="1"/>
</dbReference>
<dbReference type="EMBL" id="CP000910">
    <property type="protein sequence ID" value="ABY24252.1"/>
    <property type="molecule type" value="Genomic_DNA"/>
</dbReference>
<dbReference type="InterPro" id="IPR027372">
    <property type="entry name" value="Phytase-like_dom"/>
</dbReference>
<dbReference type="PANTHER" id="PTHR37957:SF1">
    <property type="entry name" value="PHYTASE-LIKE DOMAIN-CONTAINING PROTEIN"/>
    <property type="match status" value="1"/>
</dbReference>
<name>A9WRH0_RENSM</name>
<evidence type="ECO:0000259" key="1">
    <source>
        <dbReference type="Pfam" id="PF13449"/>
    </source>
</evidence>
<dbReference type="GO" id="GO:0016158">
    <property type="term" value="F:inositol hexakisphosphate 3-phosphatase activity"/>
    <property type="evidence" value="ECO:0007669"/>
    <property type="project" value="UniProtKB-EC"/>
</dbReference>
<accession>A9WRH0</accession>
<keyword evidence="3" id="KW-1185">Reference proteome</keyword>
<keyword evidence="2" id="KW-0378">Hydrolase</keyword>
<dbReference type="KEGG" id="rsa:RSal33209_2526"/>
<dbReference type="Proteomes" id="UP000002007">
    <property type="component" value="Chromosome"/>
</dbReference>
<evidence type="ECO:0000313" key="3">
    <source>
        <dbReference type="Proteomes" id="UP000002007"/>
    </source>
</evidence>
<dbReference type="HOGENOM" id="CLU_038919_0_0_11"/>
<feature type="domain" description="Phytase-like" evidence="1">
    <location>
        <begin position="144"/>
        <end position="497"/>
    </location>
</feature>
<evidence type="ECO:0000313" key="2">
    <source>
        <dbReference type="EMBL" id="ABY24252.1"/>
    </source>
</evidence>
<dbReference type="PANTHER" id="PTHR37957">
    <property type="entry name" value="BLR7070 PROTEIN"/>
    <property type="match status" value="1"/>
</dbReference>
<reference evidence="3" key="1">
    <citation type="journal article" date="2008" name="J. Bacteriol.">
        <title>Genome sequence of the fish pathogen Renibacterium salmoninarum suggests reductive evolution away from an environmental Arthrobacter ancestor.</title>
        <authorList>
            <person name="Wiens G.D."/>
            <person name="Rockey D.D."/>
            <person name="Wu Z."/>
            <person name="Chang J."/>
            <person name="Levy R."/>
            <person name="Crane S."/>
            <person name="Chen D.S."/>
            <person name="Capri G.R."/>
            <person name="Burnett J.R."/>
            <person name="Sudheesh P.S."/>
            <person name="Schipma M.J."/>
            <person name="Burd H."/>
            <person name="Bhattacharyya A."/>
            <person name="Rhodes L.D."/>
            <person name="Kaul R."/>
            <person name="Strom M.S."/>
        </authorList>
    </citation>
    <scope>NUCLEOTIDE SEQUENCE [LARGE SCALE GENOMIC DNA]</scope>
    <source>
        <strain evidence="3">ATCC 33209 / DSM 20767 / JCM 11484 / NBRC 15589 / NCIMB 2235</strain>
    </source>
</reference>
<protein>
    <submittedName>
        <fullName evidence="2">3-phytase</fullName>
        <ecNumber evidence="2">3.1.3.8</ecNumber>
    </submittedName>
</protein>
<dbReference type="Pfam" id="PF13449">
    <property type="entry name" value="Phytase-like"/>
    <property type="match status" value="1"/>
</dbReference>
<organism evidence="2 3">
    <name type="scientific">Renibacterium salmoninarum (strain ATCC 33209 / DSM 20767 / JCM 11484 / NBRC 15589 / NCIMB 2235)</name>
    <dbReference type="NCBI Taxonomy" id="288705"/>
    <lineage>
        <taxon>Bacteria</taxon>
        <taxon>Bacillati</taxon>
        <taxon>Actinomycetota</taxon>
        <taxon>Actinomycetes</taxon>
        <taxon>Micrococcales</taxon>
        <taxon>Micrococcaceae</taxon>
        <taxon>Renibacterium</taxon>
    </lineage>
</organism>
<dbReference type="AlphaFoldDB" id="A9WRH0"/>
<proteinExistence type="predicted"/>